<sequence length="164" mass="17348">MNIQLAEGIGILQLLISGKKQWNHACLGVRGVSKRTGSNPVHDPSVGDLYHKGRRGTVEPCFGIQGVSKHTGSNPVHGPSVGWASSLGATVHRTRSSCPNEKEGRERGTGGKEVRGREQERKVAGVGGEEGCKRGKVWLQPTRFSFLSSSSSSFSSSSSSSSSS</sequence>
<accession>A0A5B7FFX8</accession>
<comment type="caution">
    <text evidence="2">The sequence shown here is derived from an EMBL/GenBank/DDBJ whole genome shotgun (WGS) entry which is preliminary data.</text>
</comment>
<evidence type="ECO:0000256" key="1">
    <source>
        <dbReference type="SAM" id="MobiDB-lite"/>
    </source>
</evidence>
<proteinExistence type="predicted"/>
<feature type="region of interest" description="Disordered" evidence="1">
    <location>
        <begin position="92"/>
        <end position="134"/>
    </location>
</feature>
<reference evidence="2 3" key="1">
    <citation type="submission" date="2019-05" db="EMBL/GenBank/DDBJ databases">
        <title>Another draft genome of Portunus trituberculatus and its Hox gene families provides insights of decapod evolution.</title>
        <authorList>
            <person name="Jeong J.-H."/>
            <person name="Song I."/>
            <person name="Kim S."/>
            <person name="Choi T."/>
            <person name="Kim D."/>
            <person name="Ryu S."/>
            <person name="Kim W."/>
        </authorList>
    </citation>
    <scope>NUCLEOTIDE SEQUENCE [LARGE SCALE GENOMIC DNA]</scope>
    <source>
        <tissue evidence="2">Muscle</tissue>
    </source>
</reference>
<gene>
    <name evidence="2" type="ORF">E2C01_040230</name>
</gene>
<evidence type="ECO:0000313" key="2">
    <source>
        <dbReference type="EMBL" id="MPC46510.1"/>
    </source>
</evidence>
<name>A0A5B7FFX8_PORTR</name>
<dbReference type="Proteomes" id="UP000324222">
    <property type="component" value="Unassembled WGS sequence"/>
</dbReference>
<feature type="compositionally biased region" description="Basic and acidic residues" evidence="1">
    <location>
        <begin position="100"/>
        <end position="123"/>
    </location>
</feature>
<dbReference type="AlphaFoldDB" id="A0A5B7FFX8"/>
<organism evidence="2 3">
    <name type="scientific">Portunus trituberculatus</name>
    <name type="common">Swimming crab</name>
    <name type="synonym">Neptunus trituberculatus</name>
    <dbReference type="NCBI Taxonomy" id="210409"/>
    <lineage>
        <taxon>Eukaryota</taxon>
        <taxon>Metazoa</taxon>
        <taxon>Ecdysozoa</taxon>
        <taxon>Arthropoda</taxon>
        <taxon>Crustacea</taxon>
        <taxon>Multicrustacea</taxon>
        <taxon>Malacostraca</taxon>
        <taxon>Eumalacostraca</taxon>
        <taxon>Eucarida</taxon>
        <taxon>Decapoda</taxon>
        <taxon>Pleocyemata</taxon>
        <taxon>Brachyura</taxon>
        <taxon>Eubrachyura</taxon>
        <taxon>Portunoidea</taxon>
        <taxon>Portunidae</taxon>
        <taxon>Portuninae</taxon>
        <taxon>Portunus</taxon>
    </lineage>
</organism>
<evidence type="ECO:0000313" key="3">
    <source>
        <dbReference type="Proteomes" id="UP000324222"/>
    </source>
</evidence>
<keyword evidence="3" id="KW-1185">Reference proteome</keyword>
<dbReference type="EMBL" id="VSRR010007243">
    <property type="protein sequence ID" value="MPC46510.1"/>
    <property type="molecule type" value="Genomic_DNA"/>
</dbReference>
<protein>
    <submittedName>
        <fullName evidence="2">Uncharacterized protein</fullName>
    </submittedName>
</protein>